<dbReference type="PANTHER" id="PTHR12138:SF162">
    <property type="entry name" value="CHROMOSOME UNDETERMINED SCAFFOLD_275, WHOLE GENOME SHOTGUN SEQUENCE"/>
    <property type="match status" value="1"/>
</dbReference>
<protein>
    <submittedName>
        <fullName evidence="1">Uncharacterized protein</fullName>
    </submittedName>
</protein>
<reference evidence="1 2" key="1">
    <citation type="submission" date="2012-03" db="EMBL/GenBank/DDBJ databases">
        <title>Whole Genome Assembly of Papio anubis.</title>
        <authorList>
            <person name="Liu Y.L."/>
            <person name="Abraham K.A."/>
            <person name="Akbar H.A."/>
            <person name="Ali S.A."/>
            <person name="Anosike U.A."/>
            <person name="Aqrawi P.A."/>
            <person name="Arias F.A."/>
            <person name="Attaway T.A."/>
            <person name="Awwad R.A."/>
            <person name="Babu C.B."/>
            <person name="Bandaranaike D.B."/>
            <person name="Battles P.B."/>
            <person name="Bell A.B."/>
            <person name="Beltran B.B."/>
            <person name="Berhane-Mersha D.B."/>
            <person name="Bess C.B."/>
            <person name="Bickham C.B."/>
            <person name="Bolden T.B."/>
            <person name="Carter K.C."/>
            <person name="Chau D.C."/>
            <person name="Chavez A.C."/>
            <person name="Clerc-Blankenburg K.C."/>
            <person name="Coyle M.C."/>
            <person name="Dao M.D."/>
            <person name="Davila M.L.D."/>
            <person name="Davy-Carroll L.D."/>
            <person name="Denson S.D."/>
            <person name="Dinh H.D."/>
            <person name="Fernandez S.F."/>
            <person name="Fernando P.F."/>
            <person name="Forbes L.F."/>
            <person name="Francis C.F."/>
            <person name="Francisco L.F."/>
            <person name="Fu Q.F."/>
            <person name="Garcia-Iii R.G."/>
            <person name="Garrett T.G."/>
            <person name="Gross S.G."/>
            <person name="Gubbala S.G."/>
            <person name="Hirani K.H."/>
            <person name="Hogues M.H."/>
            <person name="Hollins B.H."/>
            <person name="Jackson L.J."/>
            <person name="Javaid M.J."/>
            <person name="Jhangiani S.J."/>
            <person name="Johnson A.J."/>
            <person name="Johnson B.J."/>
            <person name="Jones J.J."/>
            <person name="Joshi V.J."/>
            <person name="Kalu J.K."/>
            <person name="Khan N.K."/>
            <person name="Korchina V.K."/>
            <person name="Kovar C.K."/>
            <person name="Lago L.L."/>
            <person name="Lara F.L."/>
            <person name="Le T.-K.L."/>
            <person name="Lee S.L."/>
            <person name="Legall-Iii F.L."/>
            <person name="Lemon S.L."/>
            <person name="Liu J.L."/>
            <person name="Liu Y.-S.L."/>
            <person name="Liyanage D.L."/>
            <person name="Lopez J.L."/>
            <person name="Lorensuhewa L.L."/>
            <person name="Mata R.M."/>
            <person name="Mathew T.M."/>
            <person name="Mercado C.M."/>
            <person name="Mercado I.M."/>
            <person name="Morales K.M."/>
            <person name="Morgan M.M."/>
            <person name="Munidasa M.M."/>
            <person name="Ngo D.N."/>
            <person name="Nguyen L.N."/>
            <person name="Nguyen T.N."/>
            <person name="Nguyen N.N."/>
            <person name="Obregon M.O."/>
            <person name="Okwuonu G.O."/>
            <person name="Ongeri F.O."/>
            <person name="Onwere C.O."/>
            <person name="Osifeso I.O."/>
            <person name="Parra A.P."/>
            <person name="Patil S.P."/>
            <person name="Perez A.P."/>
            <person name="Perez Y.P."/>
            <person name="Pham C.P."/>
            <person name="Pu L.-L.P."/>
            <person name="Puazo M.P."/>
            <person name="Quiroz J.Q."/>
            <person name="Rouhana J.R."/>
            <person name="Ruiz M.R."/>
            <person name="Ruiz S.-J.R."/>
            <person name="Saada N.S."/>
            <person name="Santibanez J.S."/>
            <person name="Scheel M.S."/>
            <person name="Schneider B.S."/>
            <person name="Simmons D.S."/>
            <person name="Sisson I.S."/>
            <person name="Tang L.-Y.T."/>
            <person name="Thornton R.T."/>
            <person name="Tisius J.T."/>
            <person name="Toledanes G.T."/>
            <person name="Trejos Z.T."/>
            <person name="Usmani K.U."/>
            <person name="Varghese R.V."/>
            <person name="Vattathil S.V."/>
            <person name="Vee V.V."/>
            <person name="Walker D.W."/>
            <person name="Weissenberger G.W."/>
            <person name="White C.W."/>
            <person name="Williams A.W."/>
            <person name="Woodworth J.W."/>
            <person name="Wright R.W."/>
            <person name="Zhu Y.Z."/>
            <person name="Han Y.H."/>
            <person name="Newsham I.N."/>
            <person name="Nazareth L.N."/>
            <person name="Worley K.W."/>
            <person name="Muzny D.M."/>
            <person name="Rogers J.R."/>
            <person name="Gibbs R.G."/>
        </authorList>
    </citation>
    <scope>NUCLEOTIDE SEQUENCE [LARGE SCALE GENOMIC DNA]</scope>
</reference>
<reference evidence="1" key="3">
    <citation type="submission" date="2025-09" db="UniProtKB">
        <authorList>
            <consortium name="Ensembl"/>
        </authorList>
    </citation>
    <scope>IDENTIFICATION</scope>
</reference>
<sequence length="106" mass="11474">MPDYFTFLFFVEIRSCSVAQAGVQQHDLSSMKPLLPRFKLFSASASQVAGITGTCHHTQLIFVFLVEMGFRHVDQTGLELLASGDLPALASQSAGITGISHCAQPF</sequence>
<dbReference type="Ensembl" id="ENSPANT00000081004.1">
    <property type="protein sequence ID" value="ENSPANP00000051972.1"/>
    <property type="gene ID" value="ENSPANG00000047663.1"/>
</dbReference>
<dbReference type="GeneTree" id="ENSGT01120000271815"/>
<dbReference type="PANTHER" id="PTHR12138">
    <property type="entry name" value="PRIMATE-EXPANDED PROTEIN FAMILY"/>
    <property type="match status" value="1"/>
</dbReference>
<dbReference type="Proteomes" id="UP000028761">
    <property type="component" value="Chromosome 14"/>
</dbReference>
<organism evidence="1 2">
    <name type="scientific">Papio anubis</name>
    <name type="common">Olive baboon</name>
    <dbReference type="NCBI Taxonomy" id="9555"/>
    <lineage>
        <taxon>Eukaryota</taxon>
        <taxon>Metazoa</taxon>
        <taxon>Chordata</taxon>
        <taxon>Craniata</taxon>
        <taxon>Vertebrata</taxon>
        <taxon>Euteleostomi</taxon>
        <taxon>Mammalia</taxon>
        <taxon>Eutheria</taxon>
        <taxon>Euarchontoglires</taxon>
        <taxon>Primates</taxon>
        <taxon>Haplorrhini</taxon>
        <taxon>Catarrhini</taxon>
        <taxon>Cercopithecidae</taxon>
        <taxon>Cercopithecinae</taxon>
        <taxon>Papio</taxon>
    </lineage>
</organism>
<dbReference type="AlphaFoldDB" id="A0A8I5R0A6"/>
<evidence type="ECO:0000313" key="1">
    <source>
        <dbReference type="Ensembl" id="ENSPANP00000051972.1"/>
    </source>
</evidence>
<proteinExistence type="predicted"/>
<name>A0A8I5R0A6_PAPAN</name>
<reference evidence="1" key="2">
    <citation type="submission" date="2025-08" db="UniProtKB">
        <authorList>
            <consortium name="Ensembl"/>
        </authorList>
    </citation>
    <scope>IDENTIFICATION</scope>
</reference>
<evidence type="ECO:0000313" key="2">
    <source>
        <dbReference type="Proteomes" id="UP000028761"/>
    </source>
</evidence>
<accession>A0A8I5R0A6</accession>
<dbReference type="PRINTS" id="PR02045">
    <property type="entry name" value="F138DOMAIN"/>
</dbReference>
<keyword evidence="2" id="KW-1185">Reference proteome</keyword>